<dbReference type="Proteomes" id="UP000027581">
    <property type="component" value="Unassembled WGS sequence"/>
</dbReference>
<dbReference type="InterPro" id="IPR003689">
    <property type="entry name" value="ZIP"/>
</dbReference>
<keyword evidence="4 5" id="KW-0472">Membrane</keyword>
<gene>
    <name evidence="6" type="ORF">PRCDC_1021700</name>
    <name evidence="7" type="ORF">PRSY57_1021700</name>
</gene>
<feature type="transmembrane region" description="Helical" evidence="5">
    <location>
        <begin position="73"/>
        <end position="95"/>
    </location>
</feature>
<dbReference type="EMBL" id="HG810771">
    <property type="protein sequence ID" value="CDO64654.1"/>
    <property type="molecule type" value="Genomic_DNA"/>
</dbReference>
<dbReference type="RefSeq" id="XP_012763260.1">
    <property type="nucleotide sequence ID" value="XM_012907806.1"/>
</dbReference>
<dbReference type="AlphaFoldDB" id="A0A060RTB0"/>
<evidence type="ECO:0000313" key="6">
    <source>
        <dbReference type="EMBL" id="CDO64654.1"/>
    </source>
</evidence>
<comment type="subcellular location">
    <subcellularLocation>
        <location evidence="1">Membrane</location>
        <topology evidence="1">Multi-pass membrane protein</topology>
    </subcellularLocation>
</comment>
<dbReference type="PANTHER" id="PTHR11040:SF198">
    <property type="entry name" value="METAL HOMEOSTASIS FACTOR ATX2"/>
    <property type="match status" value="1"/>
</dbReference>
<name>A0A060RTB0_PLARE</name>
<reference evidence="7 9" key="3">
    <citation type="journal article" date="2016" name="Nat. Commun.">
        <title>Genomes of cryptic chimpanzee Plasmodium species reveal key evolutionary events leading to human malaria.</title>
        <authorList>
            <person name="Sundararaman S.A."/>
            <person name="Plenderleith L.J."/>
            <person name="Liu W."/>
            <person name="Loy D.E."/>
            <person name="Learn G.H."/>
            <person name="Li Y."/>
            <person name="Shaw K.S."/>
            <person name="Ayouba A."/>
            <person name="Peeters M."/>
            <person name="Speede S."/>
            <person name="Shaw G.M."/>
            <person name="Bushman F.D."/>
            <person name="Brisson D."/>
            <person name="Rayner J.C."/>
            <person name="Sharp P.M."/>
            <person name="Hahn B.H."/>
        </authorList>
    </citation>
    <scope>NUCLEOTIDE SEQUENCE [LARGE SCALE GENOMIC DNA]</scope>
    <source>
        <strain evidence="7 9">SY57</strain>
    </source>
</reference>
<keyword evidence="3 5" id="KW-1133">Transmembrane helix</keyword>
<accession>A0A060RTB0</accession>
<evidence type="ECO:0000256" key="1">
    <source>
        <dbReference type="ARBA" id="ARBA00004141"/>
    </source>
</evidence>
<dbReference type="EMBL" id="LVLA01000011">
    <property type="protein sequence ID" value="KYN97680.1"/>
    <property type="molecule type" value="Genomic_DNA"/>
</dbReference>
<keyword evidence="2 5" id="KW-0812">Transmembrane</keyword>
<keyword evidence="8" id="KW-1185">Reference proteome</keyword>
<dbReference type="VEuPathDB" id="PlasmoDB:PRCDC_1021700"/>
<sequence length="326" mass="37237">MWLSTFLALLIFVECVIVVYIPAYIESKLSKIKKNRFFNMENFENIASGAILALAFLHMLPEVIILSNKKNMNLYYIFILVLVSVTFLNITDILYDHHFESTFDVNCTLACENSNNQIKNINDKEITTNYIDIKSNEVIDLELKAMDNNINNNNNNNNNNNKTDPCKTNIFFEIFKSNSFFIVLSLFIHSFIEGLLMGSLKDKNAIIIVGLSMLAHKWAECLIVYKNVVTKIENPLLASIYAWSFILSLPLGVFIAIFSFPSNEFVEIIFSSIACGFFLYLSFNMTKEIKITKSNKHFISFSYFLGVGGMSALMTLFNSFESNNII</sequence>
<dbReference type="Proteomes" id="UP000076359">
    <property type="component" value="Unassembled WGS sequence"/>
</dbReference>
<evidence type="ECO:0000313" key="8">
    <source>
        <dbReference type="Proteomes" id="UP000027581"/>
    </source>
</evidence>
<reference evidence="6" key="1">
    <citation type="submission" date="2014-01" db="EMBL/GenBank/DDBJ databases">
        <authorList>
            <person name="Aslett M."/>
        </authorList>
    </citation>
    <scope>NUCLEOTIDE SEQUENCE</scope>
    <source>
        <strain evidence="6">CDC</strain>
    </source>
</reference>
<feature type="transmembrane region" description="Helical" evidence="5">
    <location>
        <begin position="298"/>
        <end position="317"/>
    </location>
</feature>
<dbReference type="GeneID" id="24531423"/>
<organism evidence="6 8">
    <name type="scientific">Plasmodium reichenowi</name>
    <dbReference type="NCBI Taxonomy" id="5854"/>
    <lineage>
        <taxon>Eukaryota</taxon>
        <taxon>Sar</taxon>
        <taxon>Alveolata</taxon>
        <taxon>Apicomplexa</taxon>
        <taxon>Aconoidasida</taxon>
        <taxon>Haemosporida</taxon>
        <taxon>Plasmodiidae</taxon>
        <taxon>Plasmodium</taxon>
        <taxon>Plasmodium (Laverania)</taxon>
    </lineage>
</organism>
<dbReference type="GO" id="GO:0016020">
    <property type="term" value="C:membrane"/>
    <property type="evidence" value="ECO:0007669"/>
    <property type="project" value="UniProtKB-SubCell"/>
</dbReference>
<protein>
    <submittedName>
        <fullName evidence="6">Zinc transporter, putative</fullName>
    </submittedName>
</protein>
<dbReference type="Pfam" id="PF02535">
    <property type="entry name" value="Zip"/>
    <property type="match status" value="1"/>
</dbReference>
<dbReference type="VEuPathDB" id="PlasmoDB:PRG01_1020800"/>
<feature type="transmembrane region" description="Helical" evidence="5">
    <location>
        <begin position="180"/>
        <end position="200"/>
    </location>
</feature>
<dbReference type="PANTHER" id="PTHR11040">
    <property type="entry name" value="ZINC/IRON TRANSPORTER"/>
    <property type="match status" value="1"/>
</dbReference>
<evidence type="ECO:0000256" key="3">
    <source>
        <dbReference type="ARBA" id="ARBA00022989"/>
    </source>
</evidence>
<feature type="transmembrane region" description="Helical" evidence="5">
    <location>
        <begin position="265"/>
        <end position="286"/>
    </location>
</feature>
<dbReference type="GO" id="GO:0005385">
    <property type="term" value="F:zinc ion transmembrane transporter activity"/>
    <property type="evidence" value="ECO:0007669"/>
    <property type="project" value="TreeGrafter"/>
</dbReference>
<feature type="transmembrane region" description="Helical" evidence="5">
    <location>
        <begin position="6"/>
        <end position="25"/>
    </location>
</feature>
<evidence type="ECO:0000313" key="9">
    <source>
        <dbReference type="Proteomes" id="UP000076359"/>
    </source>
</evidence>
<evidence type="ECO:0000313" key="7">
    <source>
        <dbReference type="EMBL" id="KYN97680.1"/>
    </source>
</evidence>
<evidence type="ECO:0000256" key="5">
    <source>
        <dbReference type="SAM" id="Phobius"/>
    </source>
</evidence>
<reference evidence="6" key="2">
    <citation type="submission" date="2014-05" db="EMBL/GenBank/DDBJ databases">
        <title>The genome sequences of chimpanzee malaria parasites reveal the path to human adaptation.</title>
        <authorList>
            <person name="Otto T.D."/>
            <person name="Rayner J.C."/>
            <person name="Boehme U."/>
            <person name="Pain A."/>
            <person name="Spottiswoode N."/>
            <person name="Sanders M."/>
            <person name="Quail M."/>
            <person name="Ollomo B."/>
            <person name="Renaud F."/>
            <person name="Thomas A.W."/>
            <person name="Prugnolle F."/>
            <person name="Conway D.J."/>
            <person name="Newbold C."/>
            <person name="Berriman M."/>
        </authorList>
    </citation>
    <scope>NUCLEOTIDE SEQUENCE [LARGE SCALE GENOMIC DNA]</scope>
    <source>
        <strain evidence="6">CDC</strain>
    </source>
</reference>
<dbReference type="KEGG" id="prei:PRSY57_1021700"/>
<feature type="transmembrane region" description="Helical" evidence="5">
    <location>
        <begin position="237"/>
        <end position="259"/>
    </location>
</feature>
<evidence type="ECO:0000256" key="2">
    <source>
        <dbReference type="ARBA" id="ARBA00022692"/>
    </source>
</evidence>
<evidence type="ECO:0000256" key="4">
    <source>
        <dbReference type="ARBA" id="ARBA00023136"/>
    </source>
</evidence>
<feature type="transmembrane region" description="Helical" evidence="5">
    <location>
        <begin position="46"/>
        <end position="67"/>
    </location>
</feature>
<proteinExistence type="predicted"/>